<evidence type="ECO:0000259" key="1">
    <source>
        <dbReference type="PROSITE" id="PS51186"/>
    </source>
</evidence>
<evidence type="ECO:0000313" key="3">
    <source>
        <dbReference type="Proteomes" id="UP000662074"/>
    </source>
</evidence>
<protein>
    <recommendedName>
        <fullName evidence="1">N-acetyltransferase domain-containing protein</fullName>
    </recommendedName>
</protein>
<dbReference type="Gene3D" id="3.40.630.30">
    <property type="match status" value="1"/>
</dbReference>
<dbReference type="Proteomes" id="UP000662074">
    <property type="component" value="Unassembled WGS sequence"/>
</dbReference>
<comment type="caution">
    <text evidence="2">The sequence shown here is derived from an EMBL/GenBank/DDBJ whole genome shotgun (WGS) entry which is preliminary data.</text>
</comment>
<dbReference type="CDD" id="cd04301">
    <property type="entry name" value="NAT_SF"/>
    <property type="match status" value="1"/>
</dbReference>
<organism evidence="2 3">
    <name type="scientific">Mucilaginibacter galii</name>
    <dbReference type="NCBI Taxonomy" id="2005073"/>
    <lineage>
        <taxon>Bacteria</taxon>
        <taxon>Pseudomonadati</taxon>
        <taxon>Bacteroidota</taxon>
        <taxon>Sphingobacteriia</taxon>
        <taxon>Sphingobacteriales</taxon>
        <taxon>Sphingobacteriaceae</taxon>
        <taxon>Mucilaginibacter</taxon>
    </lineage>
</organism>
<accession>A0A917JBR1</accession>
<reference evidence="2" key="2">
    <citation type="submission" date="2020-09" db="EMBL/GenBank/DDBJ databases">
        <authorList>
            <person name="Sun Q."/>
            <person name="Sedlacek I."/>
        </authorList>
    </citation>
    <scope>NUCLEOTIDE SEQUENCE</scope>
    <source>
        <strain evidence="2">CCM 8711</strain>
    </source>
</reference>
<dbReference type="InterPro" id="IPR000182">
    <property type="entry name" value="GNAT_dom"/>
</dbReference>
<evidence type="ECO:0000313" key="2">
    <source>
        <dbReference type="EMBL" id="GGI52423.1"/>
    </source>
</evidence>
<feature type="domain" description="N-acetyltransferase" evidence="1">
    <location>
        <begin position="1"/>
        <end position="101"/>
    </location>
</feature>
<dbReference type="SUPFAM" id="SSF55729">
    <property type="entry name" value="Acyl-CoA N-acyltransferases (Nat)"/>
    <property type="match status" value="1"/>
</dbReference>
<sequence>MLLFSEGKLAAYCRLVPAGLSYGEVSIGRVVSSPTYRGKGLGRKVMKLAIQSCEDLFGPKPIRIGAQTYATKFYESLGFVVAGDPYDEDGIEHIEMVSHQNVRA</sequence>
<dbReference type="Pfam" id="PF13673">
    <property type="entry name" value="Acetyltransf_10"/>
    <property type="match status" value="1"/>
</dbReference>
<proteinExistence type="predicted"/>
<dbReference type="AlphaFoldDB" id="A0A917JBR1"/>
<dbReference type="InterPro" id="IPR016181">
    <property type="entry name" value="Acyl_CoA_acyltransferase"/>
</dbReference>
<dbReference type="PROSITE" id="PS51186">
    <property type="entry name" value="GNAT"/>
    <property type="match status" value="1"/>
</dbReference>
<reference evidence="2" key="1">
    <citation type="journal article" date="2014" name="Int. J. Syst. Evol. Microbiol.">
        <title>Complete genome sequence of Corynebacterium casei LMG S-19264T (=DSM 44701T), isolated from a smear-ripened cheese.</title>
        <authorList>
            <consortium name="US DOE Joint Genome Institute (JGI-PGF)"/>
            <person name="Walter F."/>
            <person name="Albersmeier A."/>
            <person name="Kalinowski J."/>
            <person name="Ruckert C."/>
        </authorList>
    </citation>
    <scope>NUCLEOTIDE SEQUENCE</scope>
    <source>
        <strain evidence="2">CCM 8711</strain>
    </source>
</reference>
<dbReference type="GO" id="GO:0016747">
    <property type="term" value="F:acyltransferase activity, transferring groups other than amino-acyl groups"/>
    <property type="evidence" value="ECO:0007669"/>
    <property type="project" value="InterPro"/>
</dbReference>
<keyword evidence="3" id="KW-1185">Reference proteome</keyword>
<name>A0A917JBR1_9SPHI</name>
<dbReference type="EMBL" id="BMDO01000013">
    <property type="protein sequence ID" value="GGI52423.1"/>
    <property type="molecule type" value="Genomic_DNA"/>
</dbReference>
<gene>
    <name evidence="2" type="ORF">GCM10011425_36350</name>
</gene>